<keyword evidence="2" id="KW-1185">Reference proteome</keyword>
<dbReference type="InterPro" id="IPR019646">
    <property type="entry name" value="Aminoglyc_AdlTrfase"/>
</dbReference>
<organism evidence="1 2">
    <name type="scientific">Micromonospora antibiotica</name>
    <dbReference type="NCBI Taxonomy" id="2807623"/>
    <lineage>
        <taxon>Bacteria</taxon>
        <taxon>Bacillati</taxon>
        <taxon>Actinomycetota</taxon>
        <taxon>Actinomycetes</taxon>
        <taxon>Micromonosporales</taxon>
        <taxon>Micromonosporaceae</taxon>
        <taxon>Micromonospora</taxon>
    </lineage>
</organism>
<name>A0ABS3V3P1_9ACTN</name>
<comment type="caution">
    <text evidence="1">The sequence shown here is derived from an EMBL/GenBank/DDBJ whole genome shotgun (WGS) entry which is preliminary data.</text>
</comment>
<evidence type="ECO:0000313" key="2">
    <source>
        <dbReference type="Proteomes" id="UP000671399"/>
    </source>
</evidence>
<proteinExistence type="predicted"/>
<dbReference type="EMBL" id="JAGFWR010000002">
    <property type="protein sequence ID" value="MBO4160243.1"/>
    <property type="molecule type" value="Genomic_DNA"/>
</dbReference>
<dbReference type="Pfam" id="PF10706">
    <property type="entry name" value="Aminoglyc_resit"/>
    <property type="match status" value="1"/>
</dbReference>
<evidence type="ECO:0008006" key="3">
    <source>
        <dbReference type="Google" id="ProtNLM"/>
    </source>
</evidence>
<evidence type="ECO:0000313" key="1">
    <source>
        <dbReference type="EMBL" id="MBO4160243.1"/>
    </source>
</evidence>
<sequence>MVDRFLHSDIQKPWWMAGGYAIELFTDRVLRPHGDIDVVILRRDQQVVHQVLRGWDVQAADPPGHLRPWPAGETLPEHVHDIWCREDRTSPWRIQFMIEDAEGQRWRSRRHPAVTLPVAHLGRRTNRGWPYLAPEVQLHYKAKPVNRPAKDEIDFAAALPLLGGRASRWLDNALRTTIPDHHWRAALRTHRRGW</sequence>
<gene>
    <name evidence="1" type="ORF">JQN83_05390</name>
</gene>
<dbReference type="RefSeq" id="WP_208565940.1">
    <property type="nucleotide sequence ID" value="NZ_JAGFWR010000002.1"/>
</dbReference>
<protein>
    <recommendedName>
        <fullName evidence="3">Amino acid transporter</fullName>
    </recommendedName>
</protein>
<dbReference type="Proteomes" id="UP000671399">
    <property type="component" value="Unassembled WGS sequence"/>
</dbReference>
<accession>A0ABS3V3P1</accession>
<reference evidence="1 2" key="1">
    <citation type="submission" date="2021-03" db="EMBL/GenBank/DDBJ databases">
        <authorList>
            <person name="Lee D.-H."/>
        </authorList>
    </citation>
    <scope>NUCLEOTIDE SEQUENCE [LARGE SCALE GENOMIC DNA]</scope>
    <source>
        <strain evidence="1 2">MMS20-R2-23</strain>
    </source>
</reference>
<dbReference type="Gene3D" id="3.30.460.40">
    <property type="match status" value="1"/>
</dbReference>